<reference evidence="1 2" key="1">
    <citation type="journal article" date="2013" name="Genome Announc.">
        <title>Draft Genome Sequence of Holospora undulata Strain HU1, a Micronucleus-Specific Symbiont of the Ciliate Paramecium caudatum.</title>
        <authorList>
            <person name="Dohra H."/>
            <person name="Suzuki H."/>
            <person name="Suzuki T."/>
            <person name="Tanaka K."/>
            <person name="Fujishima M."/>
        </authorList>
    </citation>
    <scope>NUCLEOTIDE SEQUENCE [LARGE SCALE GENOMIC DNA]</scope>
    <source>
        <strain evidence="1 2">HU1</strain>
    </source>
</reference>
<dbReference type="EMBL" id="ARPM03000053">
    <property type="protein sequence ID" value="ETZ05421.1"/>
    <property type="molecule type" value="Genomic_DNA"/>
</dbReference>
<evidence type="ECO:0000313" key="1">
    <source>
        <dbReference type="EMBL" id="ETZ05421.1"/>
    </source>
</evidence>
<proteinExistence type="predicted"/>
<protein>
    <submittedName>
        <fullName evidence="1">Uncharacterized protein</fullName>
    </submittedName>
</protein>
<evidence type="ECO:0000313" key="2">
    <source>
        <dbReference type="Proteomes" id="UP000026922"/>
    </source>
</evidence>
<sequence length="102" mass="11240">MKESPKLNTAALQKGLPSGGNFLAGGNFLGNTPLPAENFQITPFACNHLSIIFFPPFPHTFQFFLCKQIGHALDLSLALQSPGTPLCKQIELDLIYLYLPFF</sequence>
<dbReference type="AlphaFoldDB" id="A0A061JGY5"/>
<gene>
    <name evidence="1" type="ORF">K737_300140</name>
</gene>
<organism evidence="1 2">
    <name type="scientific">Holospora undulata HU1</name>
    <dbReference type="NCBI Taxonomy" id="1321371"/>
    <lineage>
        <taxon>Bacteria</taxon>
        <taxon>Pseudomonadati</taxon>
        <taxon>Pseudomonadota</taxon>
        <taxon>Alphaproteobacteria</taxon>
        <taxon>Holosporales</taxon>
        <taxon>Holosporaceae</taxon>
        <taxon>Holospora</taxon>
    </lineage>
</organism>
<keyword evidence="2" id="KW-1185">Reference proteome</keyword>
<name>A0A061JGY5_9PROT</name>
<accession>A0A061JGY5</accession>
<comment type="caution">
    <text evidence="1">The sequence shown here is derived from an EMBL/GenBank/DDBJ whole genome shotgun (WGS) entry which is preliminary data.</text>
</comment>
<dbReference type="Proteomes" id="UP000026922">
    <property type="component" value="Unassembled WGS sequence"/>
</dbReference>